<dbReference type="SUPFAM" id="SSF81822">
    <property type="entry name" value="RuBisCo LSMT C-terminal, substrate-binding domain"/>
    <property type="match status" value="1"/>
</dbReference>
<feature type="domain" description="Rubisco LSMT substrate-binding" evidence="4">
    <location>
        <begin position="160"/>
        <end position="269"/>
    </location>
</feature>
<comment type="caution">
    <text evidence="5">The sequence shown here is derived from an EMBL/GenBank/DDBJ whole genome shotgun (WGS) entry which is preliminary data.</text>
</comment>
<evidence type="ECO:0000256" key="2">
    <source>
        <dbReference type="ARBA" id="ARBA00022679"/>
    </source>
</evidence>
<dbReference type="EMBL" id="BQKY01000001">
    <property type="protein sequence ID" value="GJN87614.1"/>
    <property type="molecule type" value="Genomic_DNA"/>
</dbReference>
<accession>A0AAV5GCP1</accession>
<evidence type="ECO:0000313" key="5">
    <source>
        <dbReference type="EMBL" id="GJN87614.1"/>
    </source>
</evidence>
<dbReference type="InterPro" id="IPR046341">
    <property type="entry name" value="SET_dom_sf"/>
</dbReference>
<organism evidence="5 6">
    <name type="scientific">Rhodotorula paludigena</name>
    <dbReference type="NCBI Taxonomy" id="86838"/>
    <lineage>
        <taxon>Eukaryota</taxon>
        <taxon>Fungi</taxon>
        <taxon>Dikarya</taxon>
        <taxon>Basidiomycota</taxon>
        <taxon>Pucciniomycotina</taxon>
        <taxon>Microbotryomycetes</taxon>
        <taxon>Sporidiobolales</taxon>
        <taxon>Sporidiobolaceae</taxon>
        <taxon>Rhodotorula</taxon>
    </lineage>
</organism>
<reference evidence="5 6" key="1">
    <citation type="submission" date="2021-12" db="EMBL/GenBank/DDBJ databases">
        <title>High titer production of polyol ester of fatty acids by Rhodotorula paludigena BS15 towards product separation-free biomass refinery.</title>
        <authorList>
            <person name="Mano J."/>
            <person name="Ono H."/>
            <person name="Tanaka T."/>
            <person name="Naito K."/>
            <person name="Sushida H."/>
            <person name="Ike M."/>
            <person name="Tokuyasu K."/>
            <person name="Kitaoka M."/>
        </authorList>
    </citation>
    <scope>NUCLEOTIDE SEQUENCE [LARGE SCALE GENOMIC DNA]</scope>
    <source>
        <strain evidence="5 6">BS15</strain>
    </source>
</reference>
<keyword evidence="6" id="KW-1185">Reference proteome</keyword>
<keyword evidence="3" id="KW-0949">S-adenosyl-L-methionine</keyword>
<keyword evidence="1" id="KW-0489">Methyltransferase</keyword>
<dbReference type="PANTHER" id="PTHR13271:SF34">
    <property type="entry name" value="N-LYSINE METHYLTRANSFERASE SETD6"/>
    <property type="match status" value="1"/>
</dbReference>
<dbReference type="GO" id="GO:0005634">
    <property type="term" value="C:nucleus"/>
    <property type="evidence" value="ECO:0007669"/>
    <property type="project" value="TreeGrafter"/>
</dbReference>
<dbReference type="InterPro" id="IPR015353">
    <property type="entry name" value="Rubisco_LSMT_subst-bd"/>
</dbReference>
<proteinExistence type="predicted"/>
<evidence type="ECO:0000256" key="1">
    <source>
        <dbReference type="ARBA" id="ARBA00022603"/>
    </source>
</evidence>
<dbReference type="Pfam" id="PF09273">
    <property type="entry name" value="Rubis-subs-bind"/>
    <property type="match status" value="1"/>
</dbReference>
<evidence type="ECO:0000256" key="3">
    <source>
        <dbReference type="ARBA" id="ARBA00022691"/>
    </source>
</evidence>
<dbReference type="Gene3D" id="3.90.1420.10">
    <property type="entry name" value="Rubisco LSMT, substrate-binding domain"/>
    <property type="match status" value="1"/>
</dbReference>
<sequence>MALYLCLHALPSAITKRVDGLDLRHHVYVEHLPSRDSMRTTLYFSAVERELLRGSNLHGATEEREAGWRQEWGEVVSWTTDEEVRKELTFDLWLWACTILSLYRHVRISGEQVFNTYGAKSNEELLLGYGFVLPSNPADFLALKLSLPPSAPACLLDLLSKLKLDQLRHHVPQSGEIPPELLAQMRLLVAQPDELDAVIERASAAASWQEAVGFVSWENELDVLDALEGMLVSKLQALQQGAVADKLDGVRPEVLEMVQIYRQGQTKILQAAVTWRQTVFEQTMDKAEEAGVSIVYEDDMEDIDEEDEEE</sequence>
<dbReference type="Proteomes" id="UP001342314">
    <property type="component" value="Unassembled WGS sequence"/>
</dbReference>
<dbReference type="SUPFAM" id="SSF82199">
    <property type="entry name" value="SET domain"/>
    <property type="match status" value="1"/>
</dbReference>
<protein>
    <recommendedName>
        <fullName evidence="4">Rubisco LSMT substrate-binding domain-containing protein</fullName>
    </recommendedName>
</protein>
<keyword evidence="2" id="KW-0808">Transferase</keyword>
<name>A0AAV5GCP1_9BASI</name>
<dbReference type="GO" id="GO:0032259">
    <property type="term" value="P:methylation"/>
    <property type="evidence" value="ECO:0007669"/>
    <property type="project" value="UniProtKB-KW"/>
</dbReference>
<evidence type="ECO:0000259" key="4">
    <source>
        <dbReference type="Pfam" id="PF09273"/>
    </source>
</evidence>
<evidence type="ECO:0000313" key="6">
    <source>
        <dbReference type="Proteomes" id="UP001342314"/>
    </source>
</evidence>
<dbReference type="GO" id="GO:0016279">
    <property type="term" value="F:protein-lysine N-methyltransferase activity"/>
    <property type="evidence" value="ECO:0007669"/>
    <property type="project" value="TreeGrafter"/>
</dbReference>
<gene>
    <name evidence="5" type="ORF">Rhopal_000569-T1</name>
</gene>
<dbReference type="InterPro" id="IPR036464">
    <property type="entry name" value="Rubisco_LSMT_subst-bd_sf"/>
</dbReference>
<dbReference type="PANTHER" id="PTHR13271">
    <property type="entry name" value="UNCHARACTERIZED PUTATIVE METHYLTRANSFERASE"/>
    <property type="match status" value="1"/>
</dbReference>
<dbReference type="AlphaFoldDB" id="A0AAV5GCP1"/>
<dbReference type="InterPro" id="IPR050600">
    <property type="entry name" value="SETD3_SETD6_MTase"/>
</dbReference>
<dbReference type="Gene3D" id="3.90.1410.10">
    <property type="entry name" value="set domain protein methyltransferase, domain 1"/>
    <property type="match status" value="2"/>
</dbReference>